<dbReference type="EMBL" id="KZ452008">
    <property type="protein sequence ID" value="PKA52360.1"/>
    <property type="molecule type" value="Genomic_DNA"/>
</dbReference>
<evidence type="ECO:0000313" key="3">
    <source>
        <dbReference type="Proteomes" id="UP000236161"/>
    </source>
</evidence>
<evidence type="ECO:0008006" key="4">
    <source>
        <dbReference type="Google" id="ProtNLM"/>
    </source>
</evidence>
<reference evidence="2 3" key="1">
    <citation type="journal article" date="2017" name="Nature">
        <title>The Apostasia genome and the evolution of orchids.</title>
        <authorList>
            <person name="Zhang G.Q."/>
            <person name="Liu K.W."/>
            <person name="Li Z."/>
            <person name="Lohaus R."/>
            <person name="Hsiao Y.Y."/>
            <person name="Niu S.C."/>
            <person name="Wang J.Y."/>
            <person name="Lin Y.C."/>
            <person name="Xu Q."/>
            <person name="Chen L.J."/>
            <person name="Yoshida K."/>
            <person name="Fujiwara S."/>
            <person name="Wang Z.W."/>
            <person name="Zhang Y.Q."/>
            <person name="Mitsuda N."/>
            <person name="Wang M."/>
            <person name="Liu G.H."/>
            <person name="Pecoraro L."/>
            <person name="Huang H.X."/>
            <person name="Xiao X.J."/>
            <person name="Lin M."/>
            <person name="Wu X.Y."/>
            <person name="Wu W.L."/>
            <person name="Chen Y.Y."/>
            <person name="Chang S.B."/>
            <person name="Sakamoto S."/>
            <person name="Ohme-Takagi M."/>
            <person name="Yagi M."/>
            <person name="Zeng S.J."/>
            <person name="Shen C.Y."/>
            <person name="Yeh C.M."/>
            <person name="Luo Y.B."/>
            <person name="Tsai W.C."/>
            <person name="Van de Peer Y."/>
            <person name="Liu Z.J."/>
        </authorList>
    </citation>
    <scope>NUCLEOTIDE SEQUENCE [LARGE SCALE GENOMIC DNA]</scope>
    <source>
        <strain evidence="3">cv. Shenzhen</strain>
        <tissue evidence="2">Stem</tissue>
    </source>
</reference>
<sequence length="196" mass="21962">MGCLDALLGKTSRKITKLKTLIGLTITRLAVLRSQHHARWGHARADVAHLLLLGHHDRAVLRAEMVIMEQNMLDVLDIVESYCHLLTERAFLFHQQKECPDELREAAAGVAFASSRCGDLPELREIRRIFSSWFGKEFTTAAAELRNNCGVNGKMVQKFSTRQPSVECRVKVAKGIAVEKGIKVDLFDPSPEITEV</sequence>
<comment type="similarity">
    <text evidence="1">Belongs to the IST1 family.</text>
</comment>
<dbReference type="Gene3D" id="1.20.1260.60">
    <property type="entry name" value="Vacuolar protein sorting-associated protein Ist1"/>
    <property type="match status" value="1"/>
</dbReference>
<dbReference type="STRING" id="1088818.A0A2I0A9Z6"/>
<evidence type="ECO:0000313" key="2">
    <source>
        <dbReference type="EMBL" id="PKA52360.1"/>
    </source>
</evidence>
<dbReference type="InterPro" id="IPR005061">
    <property type="entry name" value="Ist1"/>
</dbReference>
<dbReference type="Pfam" id="PF03398">
    <property type="entry name" value="Ist1"/>
    <property type="match status" value="1"/>
</dbReference>
<dbReference type="InterPro" id="IPR042277">
    <property type="entry name" value="IST1-like"/>
</dbReference>
<dbReference type="FunFam" id="1.20.1260.60:FF:000002">
    <property type="entry name" value="Vacuolar protein sorting-associated protein IST1"/>
    <property type="match status" value="1"/>
</dbReference>
<accession>A0A2I0A9Z6</accession>
<gene>
    <name evidence="2" type="ORF">AXF42_Ash010257</name>
</gene>
<dbReference type="OrthoDB" id="29853at2759"/>
<evidence type="ECO:0000256" key="1">
    <source>
        <dbReference type="ARBA" id="ARBA00005536"/>
    </source>
</evidence>
<dbReference type="GO" id="GO:0015031">
    <property type="term" value="P:protein transport"/>
    <property type="evidence" value="ECO:0007669"/>
    <property type="project" value="InterPro"/>
</dbReference>
<protein>
    <recommendedName>
        <fullName evidence="4">IST1-like protein</fullName>
    </recommendedName>
</protein>
<proteinExistence type="inferred from homology"/>
<name>A0A2I0A9Z6_9ASPA</name>
<dbReference type="Proteomes" id="UP000236161">
    <property type="component" value="Unassembled WGS sequence"/>
</dbReference>
<organism evidence="2 3">
    <name type="scientific">Apostasia shenzhenica</name>
    <dbReference type="NCBI Taxonomy" id="1088818"/>
    <lineage>
        <taxon>Eukaryota</taxon>
        <taxon>Viridiplantae</taxon>
        <taxon>Streptophyta</taxon>
        <taxon>Embryophyta</taxon>
        <taxon>Tracheophyta</taxon>
        <taxon>Spermatophyta</taxon>
        <taxon>Magnoliopsida</taxon>
        <taxon>Liliopsida</taxon>
        <taxon>Asparagales</taxon>
        <taxon>Orchidaceae</taxon>
        <taxon>Apostasioideae</taxon>
        <taxon>Apostasia</taxon>
    </lineage>
</organism>
<dbReference type="AlphaFoldDB" id="A0A2I0A9Z6"/>
<dbReference type="PANTHER" id="PTHR12161:SF16">
    <property type="entry name" value="REGULATOR OF VPS4 ACTIVITY IN THE MVB PATHWAY PROTEIN"/>
    <property type="match status" value="1"/>
</dbReference>
<dbReference type="PANTHER" id="PTHR12161">
    <property type="entry name" value="IST1 FAMILY MEMBER"/>
    <property type="match status" value="1"/>
</dbReference>
<keyword evidence="3" id="KW-1185">Reference proteome</keyword>